<dbReference type="Gene3D" id="3.40.190.150">
    <property type="entry name" value="Bordetella uptake gene, domain 1"/>
    <property type="match status" value="1"/>
</dbReference>
<dbReference type="CDD" id="cd13578">
    <property type="entry name" value="PBP2_Bug27"/>
    <property type="match status" value="1"/>
</dbReference>
<dbReference type="PIRSF" id="PIRSF017082">
    <property type="entry name" value="YflP"/>
    <property type="match status" value="1"/>
</dbReference>
<dbReference type="RefSeq" id="WP_084285480.1">
    <property type="nucleotide sequence ID" value="NZ_FWXJ01000016.1"/>
</dbReference>
<dbReference type="SUPFAM" id="SSF53850">
    <property type="entry name" value="Periplasmic binding protein-like II"/>
    <property type="match status" value="1"/>
</dbReference>
<dbReference type="Pfam" id="PF03401">
    <property type="entry name" value="TctC"/>
    <property type="match status" value="1"/>
</dbReference>
<dbReference type="AlphaFoldDB" id="A0A1W2BWX4"/>
<keyword evidence="3" id="KW-0675">Receptor</keyword>
<keyword evidence="2" id="KW-0732">Signal</keyword>
<dbReference type="STRING" id="1938817.SAMN06296008_11626"/>
<accession>A0A1W2BWX4</accession>
<comment type="similarity">
    <text evidence="1">Belongs to the UPF0065 (bug) family.</text>
</comment>
<protein>
    <submittedName>
        <fullName evidence="3">Tripartite-type tricarboxylate transporter, receptor component TctC</fullName>
    </submittedName>
</protein>
<evidence type="ECO:0000256" key="1">
    <source>
        <dbReference type="ARBA" id="ARBA00006987"/>
    </source>
</evidence>
<dbReference type="EMBL" id="FWXJ01000016">
    <property type="protein sequence ID" value="SMC77206.1"/>
    <property type="molecule type" value="Genomic_DNA"/>
</dbReference>
<dbReference type="Proteomes" id="UP000192708">
    <property type="component" value="Unassembled WGS sequence"/>
</dbReference>
<name>A0A1W2BWX4_9BURK</name>
<evidence type="ECO:0000313" key="3">
    <source>
        <dbReference type="EMBL" id="SMC77206.1"/>
    </source>
</evidence>
<evidence type="ECO:0000256" key="2">
    <source>
        <dbReference type="SAM" id="SignalP"/>
    </source>
</evidence>
<dbReference type="InterPro" id="IPR005064">
    <property type="entry name" value="BUG"/>
</dbReference>
<proteinExistence type="inferred from homology"/>
<feature type="signal peptide" evidence="2">
    <location>
        <begin position="1"/>
        <end position="24"/>
    </location>
</feature>
<keyword evidence="4" id="KW-1185">Reference proteome</keyword>
<sequence>MPMDKIFKTILVFMLMGVSSFSSSQTYPIKPVKIIVPSAPGGGSDIIARQLAQTFTKTFGQSFFVENKPGAGNMIGIEAVVHAPADGYTLLMVPTPLILNPLLLKNVAYDPIKDFAPISLAATAPNIFVVNPNVPAKNIKEWINLAKKDPNKFNFGSAGVGTSPHMSMELFNYLAGIQTIHVPYKGTTPAVTDLMSGQVDAMFVNPLTALPYIQSGRLRALAVSGNKRLDLLPNVPTVIESGVNNYVSLQWYGLLAPAGTPDSIIQMIQKEMAKALQNKEIKERLFAEGAEPIGSSSEEFRMLIKNDYQKWSEVAKRAKIEPQ</sequence>
<evidence type="ECO:0000313" key="4">
    <source>
        <dbReference type="Proteomes" id="UP000192708"/>
    </source>
</evidence>
<feature type="chain" id="PRO_5010706038" evidence="2">
    <location>
        <begin position="25"/>
        <end position="323"/>
    </location>
</feature>
<reference evidence="3 4" key="1">
    <citation type="submission" date="2017-04" db="EMBL/GenBank/DDBJ databases">
        <authorList>
            <person name="Afonso C.L."/>
            <person name="Miller P.J."/>
            <person name="Scott M.A."/>
            <person name="Spackman E."/>
            <person name="Goraichik I."/>
            <person name="Dimitrov K.M."/>
            <person name="Suarez D.L."/>
            <person name="Swayne D.E."/>
        </authorList>
    </citation>
    <scope>NUCLEOTIDE SEQUENCE [LARGE SCALE GENOMIC DNA]</scope>
    <source>
        <strain evidence="3 4">VK13</strain>
    </source>
</reference>
<dbReference type="Gene3D" id="3.40.190.10">
    <property type="entry name" value="Periplasmic binding protein-like II"/>
    <property type="match status" value="1"/>
</dbReference>
<dbReference type="PANTHER" id="PTHR42928">
    <property type="entry name" value="TRICARBOXYLATE-BINDING PROTEIN"/>
    <property type="match status" value="1"/>
</dbReference>
<organism evidence="3 4">
    <name type="scientific">Polynucleobacter kasalickyi</name>
    <dbReference type="NCBI Taxonomy" id="1938817"/>
    <lineage>
        <taxon>Bacteria</taxon>
        <taxon>Pseudomonadati</taxon>
        <taxon>Pseudomonadota</taxon>
        <taxon>Betaproteobacteria</taxon>
        <taxon>Burkholderiales</taxon>
        <taxon>Burkholderiaceae</taxon>
        <taxon>Polynucleobacter</taxon>
    </lineage>
</organism>
<dbReference type="InterPro" id="IPR042100">
    <property type="entry name" value="Bug_dom1"/>
</dbReference>
<dbReference type="PANTHER" id="PTHR42928:SF5">
    <property type="entry name" value="BLR1237 PROTEIN"/>
    <property type="match status" value="1"/>
</dbReference>
<gene>
    <name evidence="3" type="ORF">SAMN06296008_11626</name>
</gene>
<dbReference type="OrthoDB" id="8678477at2"/>